<dbReference type="Proteomes" id="UP000831537">
    <property type="component" value="Chromosome"/>
</dbReference>
<keyword evidence="3" id="KW-1185">Reference proteome</keyword>
<proteinExistence type="predicted"/>
<evidence type="ECO:0000256" key="1">
    <source>
        <dbReference type="SAM" id="MobiDB-lite"/>
    </source>
</evidence>
<reference evidence="2 3" key="1">
    <citation type="submission" date="2022-04" db="EMBL/GenBank/DDBJ databases">
        <title>Gracilibacillus sp. isolated from saltern.</title>
        <authorList>
            <person name="Won M."/>
            <person name="Lee C.-M."/>
            <person name="Woen H.-Y."/>
            <person name="Kwon S.-W."/>
        </authorList>
    </citation>
    <scope>NUCLEOTIDE SEQUENCE [LARGE SCALE GENOMIC DNA]</scope>
    <source>
        <strain evidence="2 3">SSPM10-3</strain>
    </source>
</reference>
<evidence type="ECO:0000313" key="2">
    <source>
        <dbReference type="EMBL" id="UOQ85846.1"/>
    </source>
</evidence>
<feature type="region of interest" description="Disordered" evidence="1">
    <location>
        <begin position="34"/>
        <end position="55"/>
    </location>
</feature>
<evidence type="ECO:0000313" key="3">
    <source>
        <dbReference type="Proteomes" id="UP000831537"/>
    </source>
</evidence>
<gene>
    <name evidence="2" type="ORF">MUN87_02760</name>
</gene>
<dbReference type="RefSeq" id="WP_244746119.1">
    <property type="nucleotide sequence ID" value="NZ_CP095071.1"/>
</dbReference>
<sequence>MKNNHVIVKKETCERKVEHLIDIIDRIEQEWNSRPANRENSPHWPFNLQYKQEGA</sequence>
<name>A0ABY4GNS9_9BACI</name>
<organism evidence="2 3">
    <name type="scientific">Gracilibacillus salinarum</name>
    <dbReference type="NCBI Taxonomy" id="2932255"/>
    <lineage>
        <taxon>Bacteria</taxon>
        <taxon>Bacillati</taxon>
        <taxon>Bacillota</taxon>
        <taxon>Bacilli</taxon>
        <taxon>Bacillales</taxon>
        <taxon>Bacillaceae</taxon>
        <taxon>Gracilibacillus</taxon>
    </lineage>
</organism>
<dbReference type="EMBL" id="CP095071">
    <property type="protein sequence ID" value="UOQ85846.1"/>
    <property type="molecule type" value="Genomic_DNA"/>
</dbReference>
<protein>
    <submittedName>
        <fullName evidence="2">Uncharacterized protein</fullName>
    </submittedName>
</protein>
<accession>A0ABY4GNS9</accession>